<comment type="caution">
    <text evidence="8">The sequence shown here is derived from an EMBL/GenBank/DDBJ whole genome shotgun (WGS) entry which is preliminary data.</text>
</comment>
<dbReference type="PROSITE" id="PS50249">
    <property type="entry name" value="MPN"/>
    <property type="match status" value="1"/>
</dbReference>
<dbReference type="HOGENOM" id="CLU_073529_2_1_9"/>
<dbReference type="PATRIC" id="fig|883092.3.peg.2357"/>
<dbReference type="RefSeq" id="WP_005729851.1">
    <property type="nucleotide sequence ID" value="NZ_JH932275.1"/>
</dbReference>
<reference evidence="8 9" key="1">
    <citation type="submission" date="2012-07" db="EMBL/GenBank/DDBJ databases">
        <title>The Genome Sequence of Lactobacillus crispatus FB077-07.</title>
        <authorList>
            <consortium name="The Broad Institute Genome Sequencing Platform"/>
            <person name="Earl A."/>
            <person name="Ward D."/>
            <person name="Feldgarden M."/>
            <person name="Gevers D."/>
            <person name="Saerens B."/>
            <person name="Vaneechoutte M."/>
            <person name="Walker B."/>
            <person name="Young S.K."/>
            <person name="Zeng Q."/>
            <person name="Gargeya S."/>
            <person name="Fitzgerald M."/>
            <person name="Haas B."/>
            <person name="Abouelleil A."/>
            <person name="Alvarado L."/>
            <person name="Arachchi H.M."/>
            <person name="Berlin A.M."/>
            <person name="Chapman S.B."/>
            <person name="Goldberg J."/>
            <person name="Griggs A."/>
            <person name="Gujja S."/>
            <person name="Hansen M."/>
            <person name="Howarth C."/>
            <person name="Imamovic A."/>
            <person name="Larimer J."/>
            <person name="McCowen C."/>
            <person name="Montmayeur A."/>
            <person name="Murphy C."/>
            <person name="Neiman D."/>
            <person name="Pearson M."/>
            <person name="Priest M."/>
            <person name="Roberts A."/>
            <person name="Saif S."/>
            <person name="Shea T."/>
            <person name="Sisk P."/>
            <person name="Sykes S."/>
            <person name="Wortman J."/>
            <person name="Nusbaum C."/>
            <person name="Birren B."/>
        </authorList>
    </citation>
    <scope>NUCLEOTIDE SEQUENCE [LARGE SCALE GENOMIC DNA]</scope>
    <source>
        <strain evidence="8 9">FB077-07</strain>
    </source>
</reference>
<dbReference type="GO" id="GO:0046872">
    <property type="term" value="F:metal ion binding"/>
    <property type="evidence" value="ECO:0007669"/>
    <property type="project" value="UniProtKB-KW"/>
</dbReference>
<evidence type="ECO:0000256" key="6">
    <source>
        <dbReference type="ARBA" id="ARBA00023049"/>
    </source>
</evidence>
<proteinExistence type="inferred from homology"/>
<dbReference type="AlphaFoldDB" id="K1N1C7"/>
<dbReference type="Pfam" id="PF04002">
    <property type="entry name" value="RadC"/>
    <property type="match status" value="1"/>
</dbReference>
<evidence type="ECO:0000256" key="1">
    <source>
        <dbReference type="ARBA" id="ARBA00010243"/>
    </source>
</evidence>
<keyword evidence="2" id="KW-0645">Protease</keyword>
<evidence type="ECO:0000313" key="8">
    <source>
        <dbReference type="EMBL" id="EKB62149.1"/>
    </source>
</evidence>
<dbReference type="GO" id="GO:0008237">
    <property type="term" value="F:metallopeptidase activity"/>
    <property type="evidence" value="ECO:0007669"/>
    <property type="project" value="UniProtKB-KW"/>
</dbReference>
<evidence type="ECO:0000256" key="5">
    <source>
        <dbReference type="ARBA" id="ARBA00022833"/>
    </source>
</evidence>
<keyword evidence="3" id="KW-0479">Metal-binding</keyword>
<keyword evidence="5" id="KW-0862">Zinc</keyword>
<protein>
    <submittedName>
        <fullName evidence="8">DNA repair protein RadC</fullName>
    </submittedName>
</protein>
<dbReference type="CDD" id="cd08071">
    <property type="entry name" value="MPN_DUF2466"/>
    <property type="match status" value="1"/>
</dbReference>
<keyword evidence="4" id="KW-0378">Hydrolase</keyword>
<dbReference type="EMBL" id="AGZG01000115">
    <property type="protein sequence ID" value="EKB62149.1"/>
    <property type="molecule type" value="Genomic_DNA"/>
</dbReference>
<organism evidence="8 9">
    <name type="scientific">Lactobacillus crispatus FB077-07</name>
    <dbReference type="NCBI Taxonomy" id="883092"/>
    <lineage>
        <taxon>Bacteria</taxon>
        <taxon>Bacillati</taxon>
        <taxon>Bacillota</taxon>
        <taxon>Bacilli</taxon>
        <taxon>Lactobacillales</taxon>
        <taxon>Lactobacillaceae</taxon>
        <taxon>Lactobacillus</taxon>
    </lineage>
</organism>
<keyword evidence="6" id="KW-0482">Metalloprotease</keyword>
<sequence length="201" mass="22489">MKNNIKNIAEAKAVPEMSRTELLSVIKEDLVSKGITTLDYLFNDLNENVLFDSLSPVAQHAYVKFLADELSDKSDKFMKFTSSVELGTYLANKYSNLEHEELHVISVDIHNRVLADDCITVGSIDRSIAVPRDVFRSAIMNNAAGFFIMHNHPSCDLQPSPNDVHFTESISSLAKTMNIRFLDHLIVGGGSYLSLRENKIL</sequence>
<dbReference type="PANTHER" id="PTHR30471">
    <property type="entry name" value="DNA REPAIR PROTEIN RADC"/>
    <property type="match status" value="1"/>
</dbReference>
<gene>
    <name evidence="8" type="ORF">HMPREF9249_02372</name>
</gene>
<evidence type="ECO:0000313" key="9">
    <source>
        <dbReference type="Proteomes" id="UP000004722"/>
    </source>
</evidence>
<dbReference type="GO" id="GO:0006508">
    <property type="term" value="P:proteolysis"/>
    <property type="evidence" value="ECO:0007669"/>
    <property type="project" value="UniProtKB-KW"/>
</dbReference>
<dbReference type="Proteomes" id="UP000004722">
    <property type="component" value="Unassembled WGS sequence"/>
</dbReference>
<name>K1N1C7_9LACO</name>
<dbReference type="Gene3D" id="3.40.140.10">
    <property type="entry name" value="Cytidine Deaminase, domain 2"/>
    <property type="match status" value="1"/>
</dbReference>
<evidence type="ECO:0000256" key="4">
    <source>
        <dbReference type="ARBA" id="ARBA00022801"/>
    </source>
</evidence>
<evidence type="ECO:0000256" key="2">
    <source>
        <dbReference type="ARBA" id="ARBA00022670"/>
    </source>
</evidence>
<dbReference type="InterPro" id="IPR025657">
    <property type="entry name" value="RadC_JAB"/>
</dbReference>
<dbReference type="InterPro" id="IPR001405">
    <property type="entry name" value="UPF0758"/>
</dbReference>
<dbReference type="PANTHER" id="PTHR30471:SF3">
    <property type="entry name" value="UPF0758 PROTEIN YEES-RELATED"/>
    <property type="match status" value="1"/>
</dbReference>
<dbReference type="OrthoDB" id="9804482at2"/>
<evidence type="ECO:0000259" key="7">
    <source>
        <dbReference type="PROSITE" id="PS50249"/>
    </source>
</evidence>
<evidence type="ECO:0000256" key="3">
    <source>
        <dbReference type="ARBA" id="ARBA00022723"/>
    </source>
</evidence>
<comment type="similarity">
    <text evidence="1">Belongs to the UPF0758 family.</text>
</comment>
<accession>K1N1C7</accession>
<feature type="domain" description="MPN" evidence="7">
    <location>
        <begin position="79"/>
        <end position="201"/>
    </location>
</feature>
<dbReference type="InterPro" id="IPR037518">
    <property type="entry name" value="MPN"/>
</dbReference>